<dbReference type="Proteomes" id="UP000601099">
    <property type="component" value="Unassembled WGS sequence"/>
</dbReference>
<accession>A0ABS0L611</accession>
<evidence type="ECO:0000313" key="5">
    <source>
        <dbReference type="Proteomes" id="UP000601099"/>
    </source>
</evidence>
<protein>
    <submittedName>
        <fullName evidence="4">Outer membrane beta-barrel protein</fullName>
    </submittedName>
</protein>
<feature type="chain" id="PRO_5047446427" evidence="2">
    <location>
        <begin position="19"/>
        <end position="184"/>
    </location>
</feature>
<feature type="signal peptide" evidence="2">
    <location>
        <begin position="1"/>
        <end position="18"/>
    </location>
</feature>
<feature type="domain" description="Outer membrane protein beta-barrel" evidence="3">
    <location>
        <begin position="7"/>
        <end position="132"/>
    </location>
</feature>
<dbReference type="InterPro" id="IPR027385">
    <property type="entry name" value="Beta-barrel_OMP"/>
</dbReference>
<dbReference type="RefSeq" id="WP_196956539.1">
    <property type="nucleotide sequence ID" value="NZ_JADWYK010000014.1"/>
</dbReference>
<organism evidence="4 5">
    <name type="scientific">Hymenobacter guriensis</name>
    <dbReference type="NCBI Taxonomy" id="2793065"/>
    <lineage>
        <taxon>Bacteria</taxon>
        <taxon>Pseudomonadati</taxon>
        <taxon>Bacteroidota</taxon>
        <taxon>Cytophagia</taxon>
        <taxon>Cytophagales</taxon>
        <taxon>Hymenobacteraceae</taxon>
        <taxon>Hymenobacter</taxon>
    </lineage>
</organism>
<keyword evidence="5" id="KW-1185">Reference proteome</keyword>
<comment type="caution">
    <text evidence="4">The sequence shown here is derived from an EMBL/GenBank/DDBJ whole genome shotgun (WGS) entry which is preliminary data.</text>
</comment>
<dbReference type="Pfam" id="PF13505">
    <property type="entry name" value="OMP_b-brl"/>
    <property type="match status" value="1"/>
</dbReference>
<proteinExistence type="predicted"/>
<dbReference type="SUPFAM" id="SSF56925">
    <property type="entry name" value="OMPA-like"/>
    <property type="match status" value="1"/>
</dbReference>
<dbReference type="EMBL" id="JADWYK010000014">
    <property type="protein sequence ID" value="MBG8555516.1"/>
    <property type="molecule type" value="Genomic_DNA"/>
</dbReference>
<gene>
    <name evidence="4" type="ORF">I5L79_18370</name>
</gene>
<evidence type="ECO:0000256" key="2">
    <source>
        <dbReference type="SAM" id="SignalP"/>
    </source>
</evidence>
<reference evidence="4 5" key="1">
    <citation type="submission" date="2020-11" db="EMBL/GenBank/DDBJ databases">
        <title>Hymenobacter sp.</title>
        <authorList>
            <person name="Kim M.K."/>
        </authorList>
    </citation>
    <scope>NUCLEOTIDE SEQUENCE [LARGE SCALE GENOMIC DNA]</scope>
    <source>
        <strain evidence="4 5">BT594</strain>
    </source>
</reference>
<sequence>MRSRYILVLLLAPLWAHAQKGPHEVYASYGLGTPLSFEFDLGWGGSSTGTVQKSVSGPAGVGYRYFLSEKFALGAQASYTRVRREFTTQPPSTTDNTSTDVGYALLVRSEVYYVRKPTFKVYSGLGVGWNWENHTSSDYPSRQESHPTLHLTLAGIRFGDRVAGFAELGLSVNGILQAGVAVRP</sequence>
<evidence type="ECO:0000259" key="3">
    <source>
        <dbReference type="Pfam" id="PF13505"/>
    </source>
</evidence>
<evidence type="ECO:0000313" key="4">
    <source>
        <dbReference type="EMBL" id="MBG8555516.1"/>
    </source>
</evidence>
<dbReference type="InterPro" id="IPR011250">
    <property type="entry name" value="OMP/PagP_B-barrel"/>
</dbReference>
<evidence type="ECO:0000256" key="1">
    <source>
        <dbReference type="ARBA" id="ARBA00022729"/>
    </source>
</evidence>
<name>A0ABS0L611_9BACT</name>
<keyword evidence="1 2" id="KW-0732">Signal</keyword>